<evidence type="ECO:0000256" key="4">
    <source>
        <dbReference type="ARBA" id="ARBA00023136"/>
    </source>
</evidence>
<evidence type="ECO:0000256" key="3">
    <source>
        <dbReference type="ARBA" id="ARBA00022989"/>
    </source>
</evidence>
<keyword evidence="2" id="KW-0812">Transmembrane</keyword>
<dbReference type="VEuPathDB" id="VectorBase:ISCI001853"/>
<dbReference type="Proteomes" id="UP000001555">
    <property type="component" value="Unassembled WGS sequence"/>
</dbReference>
<protein>
    <submittedName>
        <fullName evidence="5">Uncharacterized protein</fullName>
    </submittedName>
</protein>
<keyword evidence="6" id="KW-1185">Reference proteome</keyword>
<evidence type="ECO:0000256" key="2">
    <source>
        <dbReference type="ARBA" id="ARBA00022692"/>
    </source>
</evidence>
<dbReference type="PANTHER" id="PTHR10283">
    <property type="entry name" value="SOLUTE CARRIER FAMILY 13 MEMBER"/>
    <property type="match status" value="1"/>
</dbReference>
<reference evidence="5" key="2">
    <citation type="submission" date="2020-05" db="UniProtKB">
        <authorList>
            <consortium name="EnsemblMetazoa"/>
        </authorList>
    </citation>
    <scope>IDENTIFICATION</scope>
    <source>
        <strain evidence="5">wikel</strain>
    </source>
</reference>
<reference evidence="6" key="1">
    <citation type="submission" date="2008-03" db="EMBL/GenBank/DDBJ databases">
        <title>Annotation of Ixodes scapularis.</title>
        <authorList>
            <consortium name="Ixodes scapularis Genome Project Consortium"/>
            <person name="Caler E."/>
            <person name="Hannick L.I."/>
            <person name="Bidwell S."/>
            <person name="Joardar V."/>
            <person name="Thiagarajan M."/>
            <person name="Amedeo P."/>
            <person name="Galinsky K.J."/>
            <person name="Schobel S."/>
            <person name="Inman J."/>
            <person name="Hostetler J."/>
            <person name="Miller J."/>
            <person name="Hammond M."/>
            <person name="Megy K."/>
            <person name="Lawson D."/>
            <person name="Kodira C."/>
            <person name="Sutton G."/>
            <person name="Meyer J."/>
            <person name="Hill C.A."/>
            <person name="Birren B."/>
            <person name="Nene V."/>
            <person name="Collins F."/>
            <person name="Alarcon-Chaidez F."/>
            <person name="Wikel S."/>
            <person name="Strausberg R."/>
        </authorList>
    </citation>
    <scope>NUCLEOTIDE SEQUENCE [LARGE SCALE GENOMIC DNA]</scope>
    <source>
        <strain evidence="6">Wikel</strain>
    </source>
</reference>
<dbReference type="GO" id="GO:0022857">
    <property type="term" value="F:transmembrane transporter activity"/>
    <property type="evidence" value="ECO:0007669"/>
    <property type="project" value="UniProtKB-ARBA"/>
</dbReference>
<name>A0A1S4KNZ9_IXOSC</name>
<evidence type="ECO:0000313" key="6">
    <source>
        <dbReference type="Proteomes" id="UP000001555"/>
    </source>
</evidence>
<proteinExistence type="predicted"/>
<dbReference type="EnsemblMetazoa" id="ISCW001853-RA">
    <property type="protein sequence ID" value="ISCW001853-PA"/>
    <property type="gene ID" value="ISCW001853"/>
</dbReference>
<evidence type="ECO:0000313" key="5">
    <source>
        <dbReference type="EnsemblMetazoa" id="ISCW001853-PA"/>
    </source>
</evidence>
<comment type="subcellular location">
    <subcellularLocation>
        <location evidence="1">Membrane</location>
        <topology evidence="1">Multi-pass membrane protein</topology>
    </subcellularLocation>
</comment>
<evidence type="ECO:0000256" key="1">
    <source>
        <dbReference type="ARBA" id="ARBA00004141"/>
    </source>
</evidence>
<organism evidence="5 6">
    <name type="scientific">Ixodes scapularis</name>
    <name type="common">Black-legged tick</name>
    <name type="synonym">Deer tick</name>
    <dbReference type="NCBI Taxonomy" id="6945"/>
    <lineage>
        <taxon>Eukaryota</taxon>
        <taxon>Metazoa</taxon>
        <taxon>Ecdysozoa</taxon>
        <taxon>Arthropoda</taxon>
        <taxon>Chelicerata</taxon>
        <taxon>Arachnida</taxon>
        <taxon>Acari</taxon>
        <taxon>Parasitiformes</taxon>
        <taxon>Ixodida</taxon>
        <taxon>Ixodoidea</taxon>
        <taxon>Ixodidae</taxon>
        <taxon>Ixodinae</taxon>
        <taxon>Ixodes</taxon>
    </lineage>
</organism>
<dbReference type="GO" id="GO:0016020">
    <property type="term" value="C:membrane"/>
    <property type="evidence" value="ECO:0007669"/>
    <property type="project" value="UniProtKB-SubCell"/>
</dbReference>
<dbReference type="AlphaFoldDB" id="A0A1S4KNZ9"/>
<keyword evidence="3" id="KW-1133">Transmembrane helix</keyword>
<dbReference type="VEuPathDB" id="VectorBase:ISCW001853"/>
<dbReference type="InParanoid" id="A0A1S4KNZ9"/>
<keyword evidence="4" id="KW-0472">Membrane</keyword>
<dbReference type="EMBL" id="ABJB010390186">
    <property type="status" value="NOT_ANNOTATED_CDS"/>
    <property type="molecule type" value="Genomic_DNA"/>
</dbReference>
<sequence>AEELKINPLLFMIPATITSNFAFLLPVRTPANAIVYEHARLKLSDMASSFFVS</sequence>
<dbReference type="PANTHER" id="PTHR10283:SF82">
    <property type="entry name" value="SOLUTE CARRIER FAMILY 13 MEMBER 2"/>
    <property type="match status" value="1"/>
</dbReference>
<accession>A0A1S4KNZ9</accession>